<proteinExistence type="predicted"/>
<dbReference type="PANTHER" id="PTHR30193:SF37">
    <property type="entry name" value="INNER MEMBRANE ABC TRANSPORTER PERMEASE PROTEIN YCJO"/>
    <property type="match status" value="1"/>
</dbReference>
<sequence length="263" mass="29008">MVATIFLGFADYFPGGLPTWVGFENYTYALTDDLFWKSLWNTFLYAAGVVPASIGISLLLSHLIFGLRRHSIQTIYKSAFYLPAVTSGAILSLVWLWLFNPARGLLNYLLSFVSLGPYTWTGDPQMAMPSLVFMAVVGGHGAAIVLLTAAMGSIPNSYYEAAHLDGASRWRQFWTITVPLLRPTLLYLVVTTTIGSFQVFTQVLMMTGGGPNYATTTIVYLIYTDAFEYFDFGKAAAEATILSLCLAAIAVIQYKWLASDVEY</sequence>
<feature type="transmembrane region" description="Helical" evidence="7">
    <location>
        <begin position="79"/>
        <end position="98"/>
    </location>
</feature>
<dbReference type="InterPro" id="IPR000515">
    <property type="entry name" value="MetI-like"/>
</dbReference>
<feature type="transmembrane region" description="Helical" evidence="7">
    <location>
        <begin position="235"/>
        <end position="257"/>
    </location>
</feature>
<keyword evidence="2" id="KW-0813">Transport</keyword>
<dbReference type="CDD" id="cd06261">
    <property type="entry name" value="TM_PBP2"/>
    <property type="match status" value="1"/>
</dbReference>
<dbReference type="GO" id="GO:0005886">
    <property type="term" value="C:plasma membrane"/>
    <property type="evidence" value="ECO:0007669"/>
    <property type="project" value="UniProtKB-SubCell"/>
</dbReference>
<feature type="transmembrane region" description="Helical" evidence="7">
    <location>
        <begin position="43"/>
        <end position="67"/>
    </location>
</feature>
<feature type="transmembrane region" description="Helical" evidence="7">
    <location>
        <begin position="203"/>
        <end position="223"/>
    </location>
</feature>
<comment type="subcellular location">
    <subcellularLocation>
        <location evidence="1">Cell membrane</location>
        <topology evidence="1">Multi-pass membrane protein</topology>
    </subcellularLocation>
</comment>
<feature type="transmembrane region" description="Helical" evidence="7">
    <location>
        <begin position="132"/>
        <end position="152"/>
    </location>
</feature>
<feature type="domain" description="ABC transmembrane type-1" evidence="8">
    <location>
        <begin position="39"/>
        <end position="253"/>
    </location>
</feature>
<dbReference type="PROSITE" id="PS50928">
    <property type="entry name" value="ABC_TM1"/>
    <property type="match status" value="1"/>
</dbReference>
<dbReference type="Gene3D" id="1.10.3720.10">
    <property type="entry name" value="MetI-like"/>
    <property type="match status" value="1"/>
</dbReference>
<evidence type="ECO:0000256" key="7">
    <source>
        <dbReference type="SAM" id="Phobius"/>
    </source>
</evidence>
<dbReference type="SUPFAM" id="SSF161098">
    <property type="entry name" value="MetI-like"/>
    <property type="match status" value="1"/>
</dbReference>
<keyword evidence="3" id="KW-1003">Cell membrane</keyword>
<dbReference type="AlphaFoldDB" id="A0A381XAQ5"/>
<dbReference type="PANTHER" id="PTHR30193">
    <property type="entry name" value="ABC TRANSPORTER PERMEASE PROTEIN"/>
    <property type="match status" value="1"/>
</dbReference>
<dbReference type="InterPro" id="IPR051393">
    <property type="entry name" value="ABC_transporter_permease"/>
</dbReference>
<name>A0A381XAQ5_9ZZZZ</name>
<evidence type="ECO:0000259" key="8">
    <source>
        <dbReference type="PROSITE" id="PS50928"/>
    </source>
</evidence>
<protein>
    <recommendedName>
        <fullName evidence="8">ABC transmembrane type-1 domain-containing protein</fullName>
    </recommendedName>
</protein>
<dbReference type="GO" id="GO:0055085">
    <property type="term" value="P:transmembrane transport"/>
    <property type="evidence" value="ECO:0007669"/>
    <property type="project" value="InterPro"/>
</dbReference>
<evidence type="ECO:0000256" key="2">
    <source>
        <dbReference type="ARBA" id="ARBA00022448"/>
    </source>
</evidence>
<dbReference type="InterPro" id="IPR035906">
    <property type="entry name" value="MetI-like_sf"/>
</dbReference>
<feature type="transmembrane region" description="Helical" evidence="7">
    <location>
        <begin position="172"/>
        <end position="191"/>
    </location>
</feature>
<keyword evidence="6 7" id="KW-0472">Membrane</keyword>
<evidence type="ECO:0000256" key="5">
    <source>
        <dbReference type="ARBA" id="ARBA00022989"/>
    </source>
</evidence>
<gene>
    <name evidence="9" type="ORF">METZ01_LOCUS114693</name>
</gene>
<keyword evidence="4 7" id="KW-0812">Transmembrane</keyword>
<evidence type="ECO:0000256" key="3">
    <source>
        <dbReference type="ARBA" id="ARBA00022475"/>
    </source>
</evidence>
<dbReference type="Pfam" id="PF00528">
    <property type="entry name" value="BPD_transp_1"/>
    <property type="match status" value="1"/>
</dbReference>
<accession>A0A381XAQ5</accession>
<organism evidence="9">
    <name type="scientific">marine metagenome</name>
    <dbReference type="NCBI Taxonomy" id="408172"/>
    <lineage>
        <taxon>unclassified sequences</taxon>
        <taxon>metagenomes</taxon>
        <taxon>ecological metagenomes</taxon>
    </lineage>
</organism>
<dbReference type="EMBL" id="UINC01014508">
    <property type="protein sequence ID" value="SVA61839.1"/>
    <property type="molecule type" value="Genomic_DNA"/>
</dbReference>
<evidence type="ECO:0000256" key="4">
    <source>
        <dbReference type="ARBA" id="ARBA00022692"/>
    </source>
</evidence>
<evidence type="ECO:0000256" key="6">
    <source>
        <dbReference type="ARBA" id="ARBA00023136"/>
    </source>
</evidence>
<evidence type="ECO:0000256" key="1">
    <source>
        <dbReference type="ARBA" id="ARBA00004651"/>
    </source>
</evidence>
<keyword evidence="5 7" id="KW-1133">Transmembrane helix</keyword>
<evidence type="ECO:0000313" key="9">
    <source>
        <dbReference type="EMBL" id="SVA61839.1"/>
    </source>
</evidence>
<reference evidence="9" key="1">
    <citation type="submission" date="2018-05" db="EMBL/GenBank/DDBJ databases">
        <authorList>
            <person name="Lanie J.A."/>
            <person name="Ng W.-L."/>
            <person name="Kazmierczak K.M."/>
            <person name="Andrzejewski T.M."/>
            <person name="Davidsen T.M."/>
            <person name="Wayne K.J."/>
            <person name="Tettelin H."/>
            <person name="Glass J.I."/>
            <person name="Rusch D."/>
            <person name="Podicherti R."/>
            <person name="Tsui H.-C.T."/>
            <person name="Winkler M.E."/>
        </authorList>
    </citation>
    <scope>NUCLEOTIDE SEQUENCE</scope>
</reference>